<feature type="region of interest" description="Disordered" evidence="1">
    <location>
        <begin position="1"/>
        <end position="33"/>
    </location>
</feature>
<dbReference type="EMBL" id="JWTB01000036">
    <property type="protein sequence ID" value="KIC64871.1"/>
    <property type="molecule type" value="Genomic_DNA"/>
</dbReference>
<evidence type="ECO:0000313" key="2">
    <source>
        <dbReference type="EMBL" id="KIC64871.1"/>
    </source>
</evidence>
<organism evidence="2 3">
    <name type="scientific">Pseudarthrobacter phenanthrenivorans</name>
    <name type="common">Arthrobacter phenanthrenivorans</name>
    <dbReference type="NCBI Taxonomy" id="361575"/>
    <lineage>
        <taxon>Bacteria</taxon>
        <taxon>Bacillati</taxon>
        <taxon>Actinomycetota</taxon>
        <taxon>Actinomycetes</taxon>
        <taxon>Micrococcales</taxon>
        <taxon>Micrococcaceae</taxon>
        <taxon>Pseudarthrobacter</taxon>
    </lineage>
</organism>
<name>A0A0B4DDX0_PSEPS</name>
<evidence type="ECO:0000256" key="1">
    <source>
        <dbReference type="SAM" id="MobiDB-lite"/>
    </source>
</evidence>
<proteinExistence type="predicted"/>
<dbReference type="AlphaFoldDB" id="A0A0B4DDX0"/>
<dbReference type="Proteomes" id="UP000031196">
    <property type="component" value="Unassembled WGS sequence"/>
</dbReference>
<feature type="region of interest" description="Disordered" evidence="1">
    <location>
        <begin position="68"/>
        <end position="90"/>
    </location>
</feature>
<evidence type="ECO:0000313" key="3">
    <source>
        <dbReference type="Proteomes" id="UP000031196"/>
    </source>
</evidence>
<sequence length="90" mass="9301">MTELTEPDHPAARPAPEWPHGDTHDPGQGIKDPQVAQAIAGLRDLPGLPAADHEAVYNRLHDDLLAALNSDPANSDPTNGPPTNSAGGAS</sequence>
<accession>A0A0B4DDX0</accession>
<gene>
    <name evidence="2" type="ORF">RM50_17165</name>
</gene>
<dbReference type="RefSeq" id="WP_043455119.1">
    <property type="nucleotide sequence ID" value="NZ_JWTB01000036.1"/>
</dbReference>
<protein>
    <submittedName>
        <fullName evidence="2">Uncharacterized protein</fullName>
    </submittedName>
</protein>
<dbReference type="OrthoDB" id="4953139at2"/>
<reference evidence="2 3" key="1">
    <citation type="submission" date="2014-12" db="EMBL/GenBank/DDBJ databases">
        <title>Genome sequencing of Arthrobacter phenanthrenivorans SWC37.</title>
        <authorList>
            <person name="Tan P.W."/>
            <person name="Chan K.-G."/>
        </authorList>
    </citation>
    <scope>NUCLEOTIDE SEQUENCE [LARGE SCALE GENOMIC DNA]</scope>
    <source>
        <strain evidence="2 3">SWC37</strain>
    </source>
</reference>
<comment type="caution">
    <text evidence="2">The sequence shown here is derived from an EMBL/GenBank/DDBJ whole genome shotgun (WGS) entry which is preliminary data.</text>
</comment>
<feature type="compositionally biased region" description="Basic and acidic residues" evidence="1">
    <location>
        <begin position="1"/>
        <end position="11"/>
    </location>
</feature>
<feature type="compositionally biased region" description="Polar residues" evidence="1">
    <location>
        <begin position="71"/>
        <end position="90"/>
    </location>
</feature>